<feature type="chain" id="PRO_5036359772" description="Alpha-L-arabinofuranosidase B arabinose-binding domain-containing protein" evidence="2">
    <location>
        <begin position="31"/>
        <end position="882"/>
    </location>
</feature>
<reference evidence="5 6" key="1">
    <citation type="submission" date="2019-03" db="EMBL/GenBank/DDBJ databases">
        <title>WGS assembly of Setaria viridis.</title>
        <authorList>
            <person name="Huang P."/>
            <person name="Jenkins J."/>
            <person name="Grimwood J."/>
            <person name="Barry K."/>
            <person name="Healey A."/>
            <person name="Mamidi S."/>
            <person name="Sreedasyam A."/>
            <person name="Shu S."/>
            <person name="Feldman M."/>
            <person name="Wu J."/>
            <person name="Yu Y."/>
            <person name="Chen C."/>
            <person name="Johnson J."/>
            <person name="Rokhsar D."/>
            <person name="Baxter I."/>
            <person name="Schmutz J."/>
            <person name="Brutnell T."/>
            <person name="Kellogg E."/>
        </authorList>
    </citation>
    <scope>NUCLEOTIDE SEQUENCE [LARGE SCALE GENOMIC DNA]</scope>
    <source>
        <strain evidence="6">cv. A10</strain>
    </source>
</reference>
<dbReference type="InterPro" id="IPR012878">
    <property type="entry name" value="Beta-AFase-like_GH127_cat"/>
</dbReference>
<keyword evidence="6" id="KW-1185">Reference proteome</keyword>
<dbReference type="Gene3D" id="2.80.10.50">
    <property type="match status" value="1"/>
</dbReference>
<protein>
    <recommendedName>
        <fullName evidence="7">Alpha-L-arabinofuranosidase B arabinose-binding domain-containing protein</fullName>
    </recommendedName>
</protein>
<dbReference type="Gramene" id="TKW37466">
    <property type="protein sequence ID" value="TKW37466"/>
    <property type="gene ID" value="SEVIR_1G036225v2"/>
</dbReference>
<evidence type="ECO:0000313" key="5">
    <source>
        <dbReference type="EMBL" id="TKW37465.1"/>
    </source>
</evidence>
<dbReference type="EMBL" id="CM016552">
    <property type="protein sequence ID" value="TKW37466.1"/>
    <property type="molecule type" value="Genomic_DNA"/>
</dbReference>
<dbReference type="EMBL" id="CM016552">
    <property type="protein sequence ID" value="TKW37465.1"/>
    <property type="molecule type" value="Genomic_DNA"/>
</dbReference>
<evidence type="ECO:0000256" key="1">
    <source>
        <dbReference type="SAM" id="MobiDB-lite"/>
    </source>
</evidence>
<dbReference type="Pfam" id="PF07944">
    <property type="entry name" value="Beta-AFase-like_GH127_cat"/>
    <property type="match status" value="1"/>
</dbReference>
<dbReference type="AlphaFoldDB" id="A0A4U6W6M5"/>
<dbReference type="Pfam" id="PF20736">
    <property type="entry name" value="Glyco_hydro127M"/>
    <property type="match status" value="1"/>
</dbReference>
<evidence type="ECO:0000256" key="2">
    <source>
        <dbReference type="SAM" id="SignalP"/>
    </source>
</evidence>
<dbReference type="PANTHER" id="PTHR31151">
    <property type="entry name" value="PROLINE-TRNA LIGASE (DUF1680)"/>
    <property type="match status" value="1"/>
</dbReference>
<evidence type="ECO:0000313" key="6">
    <source>
        <dbReference type="Proteomes" id="UP000298652"/>
    </source>
</evidence>
<dbReference type="InterPro" id="IPR049046">
    <property type="entry name" value="Beta-AFase-like_GH127_middle"/>
</dbReference>
<proteinExistence type="predicted"/>
<organism evidence="5 6">
    <name type="scientific">Setaria viridis</name>
    <name type="common">Green bristlegrass</name>
    <name type="synonym">Setaria italica subsp. viridis</name>
    <dbReference type="NCBI Taxonomy" id="4556"/>
    <lineage>
        <taxon>Eukaryota</taxon>
        <taxon>Viridiplantae</taxon>
        <taxon>Streptophyta</taxon>
        <taxon>Embryophyta</taxon>
        <taxon>Tracheophyta</taxon>
        <taxon>Spermatophyta</taxon>
        <taxon>Magnoliopsida</taxon>
        <taxon>Liliopsida</taxon>
        <taxon>Poales</taxon>
        <taxon>Poaceae</taxon>
        <taxon>PACMAD clade</taxon>
        <taxon>Panicoideae</taxon>
        <taxon>Panicodae</taxon>
        <taxon>Paniceae</taxon>
        <taxon>Cenchrinae</taxon>
        <taxon>Setaria</taxon>
    </lineage>
</organism>
<feature type="domain" description="Non-reducing end beta-L-arabinofuranosidase-like GH127 middle" evidence="4">
    <location>
        <begin position="531"/>
        <end position="629"/>
    </location>
</feature>
<accession>A0A4U6W6M5</accession>
<feature type="signal peptide" evidence="2">
    <location>
        <begin position="1"/>
        <end position="30"/>
    </location>
</feature>
<keyword evidence="2" id="KW-0732">Signal</keyword>
<evidence type="ECO:0000259" key="3">
    <source>
        <dbReference type="Pfam" id="PF07944"/>
    </source>
</evidence>
<dbReference type="GO" id="GO:0005975">
    <property type="term" value="P:carbohydrate metabolic process"/>
    <property type="evidence" value="ECO:0007669"/>
    <property type="project" value="InterPro"/>
</dbReference>
<dbReference type="InterPro" id="IPR008928">
    <property type="entry name" value="6-hairpin_glycosidase_sf"/>
</dbReference>
<feature type="domain" description="Non-reducing end beta-L-arabinofuranosidase-like GH127 catalytic" evidence="3">
    <location>
        <begin position="135"/>
        <end position="517"/>
    </location>
</feature>
<evidence type="ECO:0008006" key="7">
    <source>
        <dbReference type="Google" id="ProtNLM"/>
    </source>
</evidence>
<gene>
    <name evidence="5" type="ORF">SEVIR_1G036225v2</name>
</gene>
<dbReference type="SUPFAM" id="SSF48208">
    <property type="entry name" value="Six-hairpin glycosidases"/>
    <property type="match status" value="1"/>
</dbReference>
<name>A0A4U6W6M5_SETVI</name>
<dbReference type="Proteomes" id="UP000298652">
    <property type="component" value="Chromosome 1"/>
</dbReference>
<dbReference type="Gramene" id="TKW37465">
    <property type="protein sequence ID" value="TKW37465"/>
    <property type="gene ID" value="SEVIR_1G036225v2"/>
</dbReference>
<sequence>MARGPGMPAAAALGAVVILAAAAGWHGAEGKSCTNAFPGLTSHTERAATQLRSAPRAPVPERSHHGRHTHEHGHEQHLTPTDESAWMSLMPRRALRREEAFDWLMLYRKLRGATAGAPRPGVAAGAFLSEASLHDVRLEPGSPYWQAQQTNLEYLLLLDVDRLVWSFRKQAGLTAPGTPYGGWEGPNVQLRGHFVGHYLSATAKMWASTHNDTLNVKMSSVVDALYDCQKKMGTGYLSAFPSEFFDWVEAIRPVWAPYYTIHKIMQGLLDQYTVAGNSKALDMVVKMANYFSDRVKNVIQKYSIERHWESLNEETGGMNDVLYQLYTITNDLKHLTLAHLFDKPCFLGLLAVQADSISGFHSNTHIPVVIGAQMRYEVTGDPLYKQIATFFMDTINSSHSYATGGTSAGEFWTDPKHLAETLSTENEESCTTYNMLKISRNLFRWTKEISYADYYERALINGVLSIQRGTDPGVMIYMLPQAPGHSKAVSYHGWGTKYDSFWCCYGTGIESFSKLGDSIYFEEKEDTPALNIIQYIPSTFNWKAAGLTVTQQIKTLSSSDLYLQISLSISAETTSQSAKLNVRIPSWTFADGAGANLNGKDLGSLSPGSFLSVTKQWNSEDHLSLRFPIRLRTEAIKDDRPEYASLQAILFGPFVLAGLSTGDWDAKVGNSSTISDWITTVPSVYNSQLATFTQVSNGKTFVLSSANGSLTMQERPEVDGTDIAIHATFRAHPQDSTELHDTYSTTMKGASVLIEPFDLPGTVITNNLTLSAQKGSDSLFNIIPGLDGNPNSVSLELGTKPGCFLVTGVDYSAETKIQVSCKSSLQSIGGILEQAASFVQTAPLRQYHPISFIAKGVRRNFILEPLYSLRDEFYTVYFNIGG</sequence>
<dbReference type="OMA" id="WMALMPR"/>
<dbReference type="PANTHER" id="PTHR31151:SF3">
    <property type="entry name" value="OS02G0195500 PROTEIN"/>
    <property type="match status" value="1"/>
</dbReference>
<feature type="region of interest" description="Disordered" evidence="1">
    <location>
        <begin position="47"/>
        <end position="84"/>
    </location>
</feature>
<evidence type="ECO:0000259" key="4">
    <source>
        <dbReference type="Pfam" id="PF20736"/>
    </source>
</evidence>